<organism evidence="1 2">
    <name type="scientific">Ectobacillus funiculus</name>
    <dbReference type="NCBI Taxonomy" id="137993"/>
    <lineage>
        <taxon>Bacteria</taxon>
        <taxon>Bacillati</taxon>
        <taxon>Bacillota</taxon>
        <taxon>Bacilli</taxon>
        <taxon>Bacillales</taxon>
        <taxon>Bacillaceae</taxon>
        <taxon>Ectobacillus</taxon>
    </lineage>
</organism>
<accession>A0ABV5WGV4</accession>
<dbReference type="EMBL" id="JBHMAF010000097">
    <property type="protein sequence ID" value="MFB9759841.1"/>
    <property type="molecule type" value="Genomic_DNA"/>
</dbReference>
<name>A0ABV5WGV4_9BACI</name>
<gene>
    <name evidence="1" type="ORF">ACFFMS_15700</name>
</gene>
<dbReference type="RefSeq" id="WP_379950174.1">
    <property type="nucleotide sequence ID" value="NZ_JBHMAF010000097.1"/>
</dbReference>
<dbReference type="Proteomes" id="UP001589609">
    <property type="component" value="Unassembled WGS sequence"/>
</dbReference>
<protein>
    <recommendedName>
        <fullName evidence="3">Sulfotransferase family protein</fullName>
    </recommendedName>
</protein>
<proteinExistence type="predicted"/>
<evidence type="ECO:0000313" key="2">
    <source>
        <dbReference type="Proteomes" id="UP001589609"/>
    </source>
</evidence>
<keyword evidence="2" id="KW-1185">Reference proteome</keyword>
<sequence length="172" mass="19582">MNAYLVLGPESTGTRLTTRILMKAGCLGSDQHAQIWDNDPFPSPSQPIVFRRSIPHNKTWPDIPRIVQSLREKGYTVQAVVTARDWHATSKSQAKLHVKNQSEAYANLGKVYPYIFDALAKENVPYILVTYESIIHNTSSINTLLEYLQLPTLEKKKLNELNIQNGNEKWYA</sequence>
<reference evidence="1 2" key="1">
    <citation type="submission" date="2024-09" db="EMBL/GenBank/DDBJ databases">
        <authorList>
            <person name="Sun Q."/>
            <person name="Mori K."/>
        </authorList>
    </citation>
    <scope>NUCLEOTIDE SEQUENCE [LARGE SCALE GENOMIC DNA]</scope>
    <source>
        <strain evidence="1 2">JCM 11201</strain>
    </source>
</reference>
<evidence type="ECO:0000313" key="1">
    <source>
        <dbReference type="EMBL" id="MFB9759841.1"/>
    </source>
</evidence>
<evidence type="ECO:0008006" key="3">
    <source>
        <dbReference type="Google" id="ProtNLM"/>
    </source>
</evidence>
<comment type="caution">
    <text evidence="1">The sequence shown here is derived from an EMBL/GenBank/DDBJ whole genome shotgun (WGS) entry which is preliminary data.</text>
</comment>